<dbReference type="EMBL" id="HBGA01001859">
    <property type="protein sequence ID" value="CAD8989644.1"/>
    <property type="molecule type" value="Transcribed_RNA"/>
</dbReference>
<reference evidence="3" key="1">
    <citation type="submission" date="2021-01" db="EMBL/GenBank/DDBJ databases">
        <authorList>
            <person name="Corre E."/>
            <person name="Pelletier E."/>
            <person name="Niang G."/>
            <person name="Scheremetjew M."/>
            <person name="Finn R."/>
            <person name="Kale V."/>
            <person name="Holt S."/>
            <person name="Cochrane G."/>
            <person name="Meng A."/>
            <person name="Brown T."/>
            <person name="Cohen L."/>
        </authorList>
    </citation>
    <scope>NUCLEOTIDE SEQUENCE</scope>
    <source>
        <strain evidence="3">NIES-381</strain>
    </source>
</reference>
<gene>
    <name evidence="3" type="ORF">EGYM00392_LOCUS685</name>
</gene>
<accession>A0A6U7T7I7</accession>
<evidence type="ECO:0000256" key="2">
    <source>
        <dbReference type="SAM" id="Phobius"/>
    </source>
</evidence>
<sequence>MADHQNSFVDGQLLNDSRLSFEGTYVDGNEPAPTVCSPSFSIMSTSAGPSPLHHCSTVVERLARLSPNGWADGTPMDRSGLWPGAPLPDRTDVMKLTEAPPSRSSSSLDSFGDDSSGSSGGVDPSTPRSLALALEVAEEEHPPQQSFSPRTLCDRTGDLLFRIGQWLPQALRWICASPLHMVISILGLVVFVSGAIVFMAMVGMIRFPDEGTKTLVVEINSQILTAIFFLTAVVKHPHRLRWLWLWSRHSQSPTLLKTFPGAYTRAKRTLLVLTLQQVNCWATYAVAAAMWGWGPESRPTWMVFMFMPVAMIAGTAADLMLLWDRRRQERTNRQGAQRPVSGVQQQFTAEAKAVADPAFHP</sequence>
<dbReference type="PANTHER" id="PTHR31045:SF30">
    <property type="entry name" value="PLAC8 FAMILY PROTEIN"/>
    <property type="match status" value="1"/>
</dbReference>
<keyword evidence="2" id="KW-1133">Transmembrane helix</keyword>
<dbReference type="InterPro" id="IPR021369">
    <property type="entry name" value="DUF2985"/>
</dbReference>
<keyword evidence="2" id="KW-0472">Membrane</keyword>
<organism evidence="3">
    <name type="scientific">Eutreptiella gymnastica</name>
    <dbReference type="NCBI Taxonomy" id="73025"/>
    <lineage>
        <taxon>Eukaryota</taxon>
        <taxon>Discoba</taxon>
        <taxon>Euglenozoa</taxon>
        <taxon>Euglenida</taxon>
        <taxon>Spirocuta</taxon>
        <taxon>Euglenophyceae</taxon>
        <taxon>Eutreptiales</taxon>
        <taxon>Eutreptiaceae</taxon>
        <taxon>Eutreptiella</taxon>
    </lineage>
</organism>
<proteinExistence type="predicted"/>
<name>A0A6U7T7I7_9EUGL</name>
<dbReference type="PANTHER" id="PTHR31045">
    <property type="entry name" value="PLAC8 FAMILY PROTEIN-RELATED"/>
    <property type="match status" value="1"/>
</dbReference>
<feature type="transmembrane region" description="Helical" evidence="2">
    <location>
        <begin position="300"/>
        <end position="323"/>
    </location>
</feature>
<feature type="transmembrane region" description="Helical" evidence="2">
    <location>
        <begin position="215"/>
        <end position="234"/>
    </location>
</feature>
<dbReference type="GO" id="GO:0051762">
    <property type="term" value="P:sesquiterpene biosynthetic process"/>
    <property type="evidence" value="ECO:0007669"/>
    <property type="project" value="TreeGrafter"/>
</dbReference>
<dbReference type="GO" id="GO:0009975">
    <property type="term" value="F:cyclase activity"/>
    <property type="evidence" value="ECO:0007669"/>
    <property type="project" value="TreeGrafter"/>
</dbReference>
<dbReference type="Pfam" id="PF11204">
    <property type="entry name" value="DUF2985"/>
    <property type="match status" value="1"/>
</dbReference>
<feature type="region of interest" description="Disordered" evidence="1">
    <location>
        <begin position="70"/>
        <end position="127"/>
    </location>
</feature>
<dbReference type="AlphaFoldDB" id="A0A6U7T7I7"/>
<protein>
    <submittedName>
        <fullName evidence="3">Uncharacterized protein</fullName>
    </submittedName>
</protein>
<feature type="transmembrane region" description="Helical" evidence="2">
    <location>
        <begin position="181"/>
        <end position="203"/>
    </location>
</feature>
<feature type="compositionally biased region" description="Low complexity" evidence="1">
    <location>
        <begin position="100"/>
        <end position="127"/>
    </location>
</feature>
<evidence type="ECO:0000313" key="3">
    <source>
        <dbReference type="EMBL" id="CAD8989644.1"/>
    </source>
</evidence>
<keyword evidence="2" id="KW-0812">Transmembrane</keyword>
<feature type="transmembrane region" description="Helical" evidence="2">
    <location>
        <begin position="270"/>
        <end position="294"/>
    </location>
</feature>
<evidence type="ECO:0000256" key="1">
    <source>
        <dbReference type="SAM" id="MobiDB-lite"/>
    </source>
</evidence>